<sequence length="111" mass="11968">MVTEEMSLGKAIPLPMPHAGSASTNLPHEGIRGPQQLRWSPDLCESTAQGACEAPPRDPNHGKCEFCNALVPFAEIYSHLNSHFQSQPAMDTNGHKGCWTTPSGHTGFMAL</sequence>
<dbReference type="PANTHER" id="PTHR15249">
    <property type="entry name" value="TRAF FAMILY MEMBER-ASSOCIATED NF-KAPPA-B ACTIVATOR"/>
    <property type="match status" value="1"/>
</dbReference>
<evidence type="ECO:0000256" key="1">
    <source>
        <dbReference type="SAM" id="MobiDB-lite"/>
    </source>
</evidence>
<evidence type="ECO:0000313" key="3">
    <source>
        <dbReference type="Proteomes" id="UP001044222"/>
    </source>
</evidence>
<dbReference type="PANTHER" id="PTHR15249:SF0">
    <property type="entry name" value="TRAF FAMILY MEMBER-ASSOCIATED NF-KAPPA-B ACTIVATOR"/>
    <property type="match status" value="1"/>
</dbReference>
<organism evidence="2 3">
    <name type="scientific">Anguilla anguilla</name>
    <name type="common">European freshwater eel</name>
    <name type="synonym">Muraena anguilla</name>
    <dbReference type="NCBI Taxonomy" id="7936"/>
    <lineage>
        <taxon>Eukaryota</taxon>
        <taxon>Metazoa</taxon>
        <taxon>Chordata</taxon>
        <taxon>Craniata</taxon>
        <taxon>Vertebrata</taxon>
        <taxon>Euteleostomi</taxon>
        <taxon>Actinopterygii</taxon>
        <taxon>Neopterygii</taxon>
        <taxon>Teleostei</taxon>
        <taxon>Anguilliformes</taxon>
        <taxon>Anguillidae</taxon>
        <taxon>Anguilla</taxon>
    </lineage>
</organism>
<reference evidence="2" key="1">
    <citation type="submission" date="2021-01" db="EMBL/GenBank/DDBJ databases">
        <title>A chromosome-scale assembly of European eel, Anguilla anguilla.</title>
        <authorList>
            <person name="Henkel C."/>
            <person name="Jong-Raadsen S.A."/>
            <person name="Dufour S."/>
            <person name="Weltzien F.-A."/>
            <person name="Palstra A.P."/>
            <person name="Pelster B."/>
            <person name="Spaink H.P."/>
            <person name="Van Den Thillart G.E."/>
            <person name="Jansen H."/>
            <person name="Zahm M."/>
            <person name="Klopp C."/>
            <person name="Cedric C."/>
            <person name="Louis A."/>
            <person name="Berthelot C."/>
            <person name="Parey E."/>
            <person name="Roest Crollius H."/>
            <person name="Montfort J."/>
            <person name="Robinson-Rechavi M."/>
            <person name="Bucao C."/>
            <person name="Bouchez O."/>
            <person name="Gislard M."/>
            <person name="Lluch J."/>
            <person name="Milhes M."/>
            <person name="Lampietro C."/>
            <person name="Lopez Roques C."/>
            <person name="Donnadieu C."/>
            <person name="Braasch I."/>
            <person name="Desvignes T."/>
            <person name="Postlethwait J."/>
            <person name="Bobe J."/>
            <person name="Guiguen Y."/>
            <person name="Dirks R."/>
        </authorList>
    </citation>
    <scope>NUCLEOTIDE SEQUENCE</scope>
    <source>
        <strain evidence="2">Tag_6206</strain>
        <tissue evidence="2">Liver</tissue>
    </source>
</reference>
<name>A0A9D3LSN5_ANGAN</name>
<proteinExistence type="predicted"/>
<dbReference type="AlphaFoldDB" id="A0A9D3LSN5"/>
<comment type="caution">
    <text evidence="2">The sequence shown here is derived from an EMBL/GenBank/DDBJ whole genome shotgun (WGS) entry which is preliminary data.</text>
</comment>
<dbReference type="Proteomes" id="UP001044222">
    <property type="component" value="Chromosome 16"/>
</dbReference>
<dbReference type="EMBL" id="JAFIRN010000016">
    <property type="protein sequence ID" value="KAG5834003.1"/>
    <property type="molecule type" value="Genomic_DNA"/>
</dbReference>
<dbReference type="InterPro" id="IPR039669">
    <property type="entry name" value="TANK"/>
</dbReference>
<dbReference type="GO" id="GO:0043124">
    <property type="term" value="P:negative regulation of canonical NF-kappaB signal transduction"/>
    <property type="evidence" value="ECO:0007669"/>
    <property type="project" value="InterPro"/>
</dbReference>
<accession>A0A9D3LSN5</accession>
<feature type="region of interest" description="Disordered" evidence="1">
    <location>
        <begin position="1"/>
        <end position="36"/>
    </location>
</feature>
<keyword evidence="3" id="KW-1185">Reference proteome</keyword>
<protein>
    <submittedName>
        <fullName evidence="2">Uncharacterized protein</fullName>
    </submittedName>
</protein>
<evidence type="ECO:0000313" key="2">
    <source>
        <dbReference type="EMBL" id="KAG5834003.1"/>
    </source>
</evidence>
<gene>
    <name evidence="2" type="ORF">ANANG_G00281980</name>
</gene>